<feature type="transmembrane region" description="Helical" evidence="10">
    <location>
        <begin position="96"/>
        <end position="116"/>
    </location>
</feature>
<gene>
    <name evidence="11" type="ORF">ABT384_39815</name>
</gene>
<organism evidence="11 12">
    <name type="scientific">Streptomyces lanatus</name>
    <dbReference type="NCBI Taxonomy" id="66900"/>
    <lineage>
        <taxon>Bacteria</taxon>
        <taxon>Bacillati</taxon>
        <taxon>Actinomycetota</taxon>
        <taxon>Actinomycetes</taxon>
        <taxon>Kitasatosporales</taxon>
        <taxon>Streptomycetaceae</taxon>
        <taxon>Streptomyces</taxon>
    </lineage>
</organism>
<dbReference type="Pfam" id="PF02537">
    <property type="entry name" value="CRCB"/>
    <property type="match status" value="1"/>
</dbReference>
<evidence type="ECO:0000256" key="7">
    <source>
        <dbReference type="ARBA" id="ARBA00035120"/>
    </source>
</evidence>
<keyword evidence="6" id="KW-0406">Ion transport</keyword>
<evidence type="ECO:0000256" key="1">
    <source>
        <dbReference type="ARBA" id="ARBA00004651"/>
    </source>
</evidence>
<accession>A0ABV1Y4I2</accession>
<dbReference type="RefSeq" id="WP_229912458.1">
    <property type="nucleotide sequence ID" value="NZ_BNBM01000025.1"/>
</dbReference>
<keyword evidence="2 10" id="KW-1003">Cell membrane</keyword>
<comment type="function">
    <text evidence="9">Fluoride-specific ion channel. Important for reducing fluoride concentration in the cell, thus reducing its toxicity.</text>
</comment>
<evidence type="ECO:0000256" key="8">
    <source>
        <dbReference type="ARBA" id="ARBA00035585"/>
    </source>
</evidence>
<comment type="similarity">
    <text evidence="7 10">Belongs to the fluoride channel Fluc/FEX (TC 1.A.43) family.</text>
</comment>
<evidence type="ECO:0000256" key="6">
    <source>
        <dbReference type="ARBA" id="ARBA00023303"/>
    </source>
</evidence>
<keyword evidence="3 10" id="KW-0812">Transmembrane</keyword>
<proteinExistence type="inferred from homology"/>
<evidence type="ECO:0000256" key="2">
    <source>
        <dbReference type="ARBA" id="ARBA00022475"/>
    </source>
</evidence>
<keyword evidence="6" id="KW-0813">Transport</keyword>
<evidence type="ECO:0000313" key="11">
    <source>
        <dbReference type="EMBL" id="MER7378762.1"/>
    </source>
</evidence>
<evidence type="ECO:0000256" key="4">
    <source>
        <dbReference type="ARBA" id="ARBA00022989"/>
    </source>
</evidence>
<dbReference type="EMBL" id="JBEPFB010000026">
    <property type="protein sequence ID" value="MER7378762.1"/>
    <property type="molecule type" value="Genomic_DNA"/>
</dbReference>
<keyword evidence="6" id="KW-0407">Ion channel</keyword>
<reference evidence="11 12" key="1">
    <citation type="submission" date="2024-06" db="EMBL/GenBank/DDBJ databases">
        <title>The Natural Products Discovery Center: Release of the First 8490 Sequenced Strains for Exploring Actinobacteria Biosynthetic Diversity.</title>
        <authorList>
            <person name="Kalkreuter E."/>
            <person name="Kautsar S.A."/>
            <person name="Yang D."/>
            <person name="Bader C.D."/>
            <person name="Teijaro C.N."/>
            <person name="Fluegel L."/>
            <person name="Davis C.M."/>
            <person name="Simpson J.R."/>
            <person name="Lauterbach L."/>
            <person name="Steele A.D."/>
            <person name="Gui C."/>
            <person name="Meng S."/>
            <person name="Li G."/>
            <person name="Viehrig K."/>
            <person name="Ye F."/>
            <person name="Su P."/>
            <person name="Kiefer A.F."/>
            <person name="Nichols A."/>
            <person name="Cepeda A.J."/>
            <person name="Yan W."/>
            <person name="Fan B."/>
            <person name="Jiang Y."/>
            <person name="Adhikari A."/>
            <person name="Zheng C.-J."/>
            <person name="Schuster L."/>
            <person name="Cowan T.M."/>
            <person name="Smanski M.J."/>
            <person name="Chevrette M.G."/>
            <person name="De Carvalho L.P.S."/>
            <person name="Shen B."/>
        </authorList>
    </citation>
    <scope>NUCLEOTIDE SEQUENCE [LARGE SCALE GENOMIC DNA]</scope>
    <source>
        <strain evidence="11 12">NPDC000155</strain>
    </source>
</reference>
<evidence type="ECO:0000313" key="12">
    <source>
        <dbReference type="Proteomes" id="UP001486207"/>
    </source>
</evidence>
<protein>
    <recommendedName>
        <fullName evidence="10">Fluoride-specific ion channel</fullName>
    </recommendedName>
</protein>
<dbReference type="Proteomes" id="UP001486207">
    <property type="component" value="Unassembled WGS sequence"/>
</dbReference>
<evidence type="ECO:0000256" key="3">
    <source>
        <dbReference type="ARBA" id="ARBA00022692"/>
    </source>
</evidence>
<comment type="subcellular location">
    <subcellularLocation>
        <location evidence="1">Cell membrane</location>
        <topology evidence="1">Multi-pass membrane protein</topology>
    </subcellularLocation>
</comment>
<name>A0ABV1Y4I2_9ACTN</name>
<feature type="transmembrane region" description="Helical" evidence="10">
    <location>
        <begin position="64"/>
        <end position="84"/>
    </location>
</feature>
<dbReference type="InterPro" id="IPR003691">
    <property type="entry name" value="FluC"/>
</dbReference>
<keyword evidence="5 10" id="KW-0472">Membrane</keyword>
<evidence type="ECO:0000256" key="5">
    <source>
        <dbReference type="ARBA" id="ARBA00023136"/>
    </source>
</evidence>
<keyword evidence="12" id="KW-1185">Reference proteome</keyword>
<feature type="transmembrane region" description="Helical" evidence="10">
    <location>
        <begin position="38"/>
        <end position="57"/>
    </location>
</feature>
<comment type="caution">
    <text evidence="11">The sequence shown here is derived from an EMBL/GenBank/DDBJ whole genome shotgun (WGS) entry which is preliminary data.</text>
</comment>
<evidence type="ECO:0000256" key="9">
    <source>
        <dbReference type="ARBA" id="ARBA00049940"/>
    </source>
</evidence>
<keyword evidence="4 10" id="KW-1133">Transmembrane helix</keyword>
<evidence type="ECO:0000256" key="10">
    <source>
        <dbReference type="RuleBase" id="RU004340"/>
    </source>
</evidence>
<sequence>MLLMVGGVAGTVLRFSMEKGVLRMSPASSLPRAFPRAQFAVNFAGCFALGVLLGKLIRHDLPATYYVLLGGVITAFSIFSLQLVELTQSRLYGLAGLRAFTGWLVGTGAAVVGVVVSMR</sequence>
<comment type="catalytic activity">
    <reaction evidence="8">
        <text>fluoride(in) = fluoride(out)</text>
        <dbReference type="Rhea" id="RHEA:76159"/>
        <dbReference type="ChEBI" id="CHEBI:17051"/>
    </reaction>
    <physiologicalReaction direction="left-to-right" evidence="8">
        <dbReference type="Rhea" id="RHEA:76160"/>
    </physiologicalReaction>
</comment>